<evidence type="ECO:0000313" key="1">
    <source>
        <dbReference type="EMBL" id="ACO53553.1"/>
    </source>
</evidence>
<protein>
    <submittedName>
        <fullName evidence="1">Uncharacterized protein</fullName>
    </submittedName>
</protein>
<name>C3TX11_9ABAC</name>
<reference evidence="1 2" key="1">
    <citation type="journal article" date="2009" name="Virus Genes">
        <title>Morphology and genome of Euproctis pseudoconspersa nucleopolyhedrovirus.</title>
        <authorList>
            <person name="Tang X.D."/>
            <person name="Xiao Q."/>
            <person name="Ma X.C."/>
            <person name="Zhu Z.R."/>
            <person name="Zhang C.X."/>
        </authorList>
    </citation>
    <scope>NUCLEOTIDE SEQUENCE [LARGE SCALE GENOMIC DNA]</scope>
    <source>
        <strain evidence="1 2">Hangzhou</strain>
    </source>
</reference>
<proteinExistence type="predicted"/>
<keyword evidence="2" id="KW-1185">Reference proteome</keyword>
<evidence type="ECO:0000313" key="2">
    <source>
        <dbReference type="Proteomes" id="UP000203846"/>
    </source>
</evidence>
<dbReference type="Proteomes" id="UP000203846">
    <property type="component" value="Segment"/>
</dbReference>
<dbReference type="RefSeq" id="YP_002854713.1">
    <property type="nucleotide sequence ID" value="NC_012639.1"/>
</dbReference>
<organism evidence="1 2">
    <name type="scientific">Euproctis pseudoconspersa nucleopolyhedrovirus</name>
    <dbReference type="NCBI Taxonomy" id="307467"/>
    <lineage>
        <taxon>Viruses</taxon>
        <taxon>Viruses incertae sedis</taxon>
        <taxon>Naldaviricetes</taxon>
        <taxon>Lefavirales</taxon>
        <taxon>Baculoviridae</taxon>
        <taxon>Alphabaculovirus</taxon>
        <taxon>Alphabaculovirus eupseudoconspersae</taxon>
    </lineage>
</organism>
<dbReference type="EMBL" id="FJ227128">
    <property type="protein sequence ID" value="ACO53553.1"/>
    <property type="molecule type" value="Genomic_DNA"/>
</dbReference>
<dbReference type="KEGG" id="vg:7804658"/>
<dbReference type="GeneID" id="7804658"/>
<accession>C3TX11</accession>
<sequence length="252" mass="29696">MRMKQTKLYIEINFARRCCKPFATYQLESFLDSTNNVRREHLIASVYLVYIKTNTTFVCAIQFRLLNETHALIVLTLKYNNFIVDMDRILKKDNELNFDVFENVTFNDDDNENIEHEFRDETVVNFDQIYVCETITGIVLSEQKSFCLCADCFKSLTSCRENIFSLFRPIKQHNLKILRDCSLCTVACRECKKSLVIHSKPSDCESCSSYCRNVYDWRATCHEENLQIDYHLYGHGKSLNCVYEREHGCQKK</sequence>